<protein>
    <submittedName>
        <fullName evidence="2">Uncharacterized protein</fullName>
    </submittedName>
</protein>
<evidence type="ECO:0000313" key="2">
    <source>
        <dbReference type="EMBL" id="GFS30341.1"/>
    </source>
</evidence>
<dbReference type="EMBL" id="BMAW01041703">
    <property type="protein sequence ID" value="GFS30341.1"/>
    <property type="molecule type" value="Genomic_DNA"/>
</dbReference>
<comment type="caution">
    <text evidence="2">The sequence shown here is derived from an EMBL/GenBank/DDBJ whole genome shotgun (WGS) entry which is preliminary data.</text>
</comment>
<dbReference type="Proteomes" id="UP000887013">
    <property type="component" value="Unassembled WGS sequence"/>
</dbReference>
<evidence type="ECO:0000313" key="3">
    <source>
        <dbReference type="Proteomes" id="UP000887013"/>
    </source>
</evidence>
<name>A0A8X6I427_NEPPI</name>
<proteinExistence type="predicted"/>
<reference evidence="2" key="1">
    <citation type="submission" date="2020-08" db="EMBL/GenBank/DDBJ databases">
        <title>Multicomponent nature underlies the extraordinary mechanical properties of spider dragline silk.</title>
        <authorList>
            <person name="Kono N."/>
            <person name="Nakamura H."/>
            <person name="Mori M."/>
            <person name="Yoshida Y."/>
            <person name="Ohtoshi R."/>
            <person name="Malay A.D."/>
            <person name="Moran D.A.P."/>
            <person name="Tomita M."/>
            <person name="Numata K."/>
            <person name="Arakawa K."/>
        </authorList>
    </citation>
    <scope>NUCLEOTIDE SEQUENCE</scope>
</reference>
<keyword evidence="3" id="KW-1185">Reference proteome</keyword>
<accession>A0A8X6I427</accession>
<sequence length="83" mass="9513">MVKETKRQSGALYKKRKAEKDKRDEKKPVHDRLDSSSESEENIELGIEDTSSTVSARVDLDDPFNWTEKINNCLMEIRVGKGT</sequence>
<organism evidence="2 3">
    <name type="scientific">Nephila pilipes</name>
    <name type="common">Giant wood spider</name>
    <name type="synonym">Nephila maculata</name>
    <dbReference type="NCBI Taxonomy" id="299642"/>
    <lineage>
        <taxon>Eukaryota</taxon>
        <taxon>Metazoa</taxon>
        <taxon>Ecdysozoa</taxon>
        <taxon>Arthropoda</taxon>
        <taxon>Chelicerata</taxon>
        <taxon>Arachnida</taxon>
        <taxon>Araneae</taxon>
        <taxon>Araneomorphae</taxon>
        <taxon>Entelegynae</taxon>
        <taxon>Araneoidea</taxon>
        <taxon>Nephilidae</taxon>
        <taxon>Nephila</taxon>
    </lineage>
</organism>
<gene>
    <name evidence="2" type="ORF">NPIL_771</name>
</gene>
<feature type="compositionally biased region" description="Basic and acidic residues" evidence="1">
    <location>
        <begin position="18"/>
        <end position="35"/>
    </location>
</feature>
<feature type="region of interest" description="Disordered" evidence="1">
    <location>
        <begin position="1"/>
        <end position="45"/>
    </location>
</feature>
<dbReference type="AlphaFoldDB" id="A0A8X6I427"/>
<evidence type="ECO:0000256" key="1">
    <source>
        <dbReference type="SAM" id="MobiDB-lite"/>
    </source>
</evidence>